<dbReference type="Pfam" id="PF11871">
    <property type="entry name" value="DUF3391"/>
    <property type="match status" value="1"/>
</dbReference>
<keyword evidence="3" id="KW-1185">Reference proteome</keyword>
<sequence>MDVIKRKVAVEELQYGMFVCELDRPWLETPFLFQGFLLETDEQLETLKRYCKYVYVDVMRSNASAAVPRCQDSAELSLSLGPDTAPLTRGPVELSRTWVSERNSRPHRAERRFVYSPLTRLNHPRLGTVTYSDVATVEEEVPAAREHTAGLERLVDEIHVQILAEPAFDVQRVHSAISEMVESIARNPDALLLLNRLKLKDAKAFRQSIYVATLLMAFGRHLGLPKEDLVVLGEGGLFFDIGKVKLPPRVLDTQRLLTPEELKVFKSHVAIGEQLLGGVRDFPSAALAMVSQHHERENGSGYPRGLVGNQISLFGKMAAIVDCYQSLCQGYMGSAPMAPHSALQMLHELAGSAFHPGLVEQFIHCIGVYPVGTLVELQTGEVAIVFAQQRGKSRQPRVLVVLDPHKVPYAKPFVLDLAEGPTTAAGEPYRIVKGLEDGMYGIDARQYF</sequence>
<dbReference type="OrthoDB" id="5289593at2"/>
<dbReference type="GO" id="GO:0008081">
    <property type="term" value="F:phosphoric diester hydrolase activity"/>
    <property type="evidence" value="ECO:0007669"/>
    <property type="project" value="UniProtKB-ARBA"/>
</dbReference>
<name>A0A5C7EJX9_9PROT</name>
<comment type="caution">
    <text evidence="2">The sequence shown here is derived from an EMBL/GenBank/DDBJ whole genome shotgun (WGS) entry which is preliminary data.</text>
</comment>
<dbReference type="EMBL" id="VPFL01000004">
    <property type="protein sequence ID" value="TXF12828.1"/>
    <property type="molecule type" value="Genomic_DNA"/>
</dbReference>
<dbReference type="InterPro" id="IPR021812">
    <property type="entry name" value="DUF3391"/>
</dbReference>
<evidence type="ECO:0000313" key="3">
    <source>
        <dbReference type="Proteomes" id="UP000321201"/>
    </source>
</evidence>
<dbReference type="InParanoid" id="A0A5C7EJX9"/>
<organism evidence="2 3">
    <name type="scientific">Pelomicrobium methylotrophicum</name>
    <dbReference type="NCBI Taxonomy" id="2602750"/>
    <lineage>
        <taxon>Bacteria</taxon>
        <taxon>Pseudomonadati</taxon>
        <taxon>Pseudomonadota</taxon>
        <taxon>Hydrogenophilia</taxon>
        <taxon>Hydrogenophilia incertae sedis</taxon>
        <taxon>Pelomicrobium</taxon>
    </lineage>
</organism>
<gene>
    <name evidence="2" type="ORF">FR698_04095</name>
</gene>
<dbReference type="CDD" id="cd00077">
    <property type="entry name" value="HDc"/>
    <property type="match status" value="1"/>
</dbReference>
<dbReference type="Gene3D" id="1.10.3210.10">
    <property type="entry name" value="Hypothetical protein af1432"/>
    <property type="match status" value="1"/>
</dbReference>
<dbReference type="PROSITE" id="PS51832">
    <property type="entry name" value="HD_GYP"/>
    <property type="match status" value="1"/>
</dbReference>
<dbReference type="AlphaFoldDB" id="A0A5C7EJX9"/>
<accession>A0A5C7EJX9</accession>
<dbReference type="PANTHER" id="PTHR43155:SF2">
    <property type="entry name" value="CYCLIC DI-GMP PHOSPHODIESTERASE PA4108"/>
    <property type="match status" value="1"/>
</dbReference>
<protein>
    <submittedName>
        <fullName evidence="2">DUF3391 domain-containing protein</fullName>
    </submittedName>
</protein>
<evidence type="ECO:0000259" key="1">
    <source>
        <dbReference type="PROSITE" id="PS51832"/>
    </source>
</evidence>
<dbReference type="SUPFAM" id="SSF109604">
    <property type="entry name" value="HD-domain/PDEase-like"/>
    <property type="match status" value="1"/>
</dbReference>
<dbReference type="PANTHER" id="PTHR43155">
    <property type="entry name" value="CYCLIC DI-GMP PHOSPHODIESTERASE PA4108-RELATED"/>
    <property type="match status" value="1"/>
</dbReference>
<dbReference type="Pfam" id="PF13487">
    <property type="entry name" value="HD_5"/>
    <property type="match status" value="1"/>
</dbReference>
<dbReference type="InterPro" id="IPR003607">
    <property type="entry name" value="HD/PDEase_dom"/>
</dbReference>
<dbReference type="InterPro" id="IPR037522">
    <property type="entry name" value="HD_GYP_dom"/>
</dbReference>
<dbReference type="RefSeq" id="WP_147798909.1">
    <property type="nucleotide sequence ID" value="NZ_VPFL01000004.1"/>
</dbReference>
<reference evidence="2 3" key="1">
    <citation type="submission" date="2019-08" db="EMBL/GenBank/DDBJ databases">
        <title>Pelomicrobium methylotrophicum gen. nov., sp. nov. a moderately thermophilic, facultatively anaerobic, lithoautotrophic and methylotrophic bacterium isolated from a terrestrial mud volcano.</title>
        <authorList>
            <person name="Slobodkina G.B."/>
            <person name="Merkel A.Y."/>
            <person name="Slobodkin A.I."/>
        </authorList>
    </citation>
    <scope>NUCLEOTIDE SEQUENCE [LARGE SCALE GENOMIC DNA]</scope>
    <source>
        <strain evidence="2 3">SM250</strain>
    </source>
</reference>
<proteinExistence type="predicted"/>
<feature type="domain" description="HD-GYP" evidence="1">
    <location>
        <begin position="182"/>
        <end position="378"/>
    </location>
</feature>
<dbReference type="Proteomes" id="UP000321201">
    <property type="component" value="Unassembled WGS sequence"/>
</dbReference>
<evidence type="ECO:0000313" key="2">
    <source>
        <dbReference type="EMBL" id="TXF12828.1"/>
    </source>
</evidence>